<accession>A0A4Y2T8Z2</accession>
<dbReference type="EMBL" id="BGPR01026588">
    <property type="protein sequence ID" value="GBN96430.1"/>
    <property type="molecule type" value="Genomic_DNA"/>
</dbReference>
<organism evidence="1 2">
    <name type="scientific">Araneus ventricosus</name>
    <name type="common">Orbweaver spider</name>
    <name type="synonym">Epeira ventricosa</name>
    <dbReference type="NCBI Taxonomy" id="182803"/>
    <lineage>
        <taxon>Eukaryota</taxon>
        <taxon>Metazoa</taxon>
        <taxon>Ecdysozoa</taxon>
        <taxon>Arthropoda</taxon>
        <taxon>Chelicerata</taxon>
        <taxon>Arachnida</taxon>
        <taxon>Araneae</taxon>
        <taxon>Araneomorphae</taxon>
        <taxon>Entelegynae</taxon>
        <taxon>Araneoidea</taxon>
        <taxon>Araneidae</taxon>
        <taxon>Araneus</taxon>
    </lineage>
</organism>
<gene>
    <name evidence="1" type="ORF">AVEN_63119_1</name>
</gene>
<evidence type="ECO:0008006" key="3">
    <source>
        <dbReference type="Google" id="ProtNLM"/>
    </source>
</evidence>
<comment type="caution">
    <text evidence="1">The sequence shown here is derived from an EMBL/GenBank/DDBJ whole genome shotgun (WGS) entry which is preliminary data.</text>
</comment>
<name>A0A4Y2T8Z2_ARAVE</name>
<evidence type="ECO:0000313" key="2">
    <source>
        <dbReference type="Proteomes" id="UP000499080"/>
    </source>
</evidence>
<dbReference type="Proteomes" id="UP000499080">
    <property type="component" value="Unassembled WGS sequence"/>
</dbReference>
<proteinExistence type="predicted"/>
<evidence type="ECO:0000313" key="1">
    <source>
        <dbReference type="EMBL" id="GBN96430.1"/>
    </source>
</evidence>
<sequence length="123" mass="13239">MLCGASQRLGCLGFADDMIVVAKSVQGMSKQLAIVSDFCWGFGLELNVCKCKSVLLRRTRDCMVVDTAAKWSIEGKEISQAPAEGTMKYLGVEFTPLKGPRMFGLDGRLREMLEGIGASGTGP</sequence>
<dbReference type="AlphaFoldDB" id="A0A4Y2T8Z2"/>
<protein>
    <recommendedName>
        <fullName evidence="3">Reverse transcriptase domain-containing protein</fullName>
    </recommendedName>
</protein>
<keyword evidence="2" id="KW-1185">Reference proteome</keyword>
<dbReference type="OrthoDB" id="1421278at2759"/>
<reference evidence="1 2" key="1">
    <citation type="journal article" date="2019" name="Sci. Rep.">
        <title>Orb-weaving spider Araneus ventricosus genome elucidates the spidroin gene catalogue.</title>
        <authorList>
            <person name="Kono N."/>
            <person name="Nakamura H."/>
            <person name="Ohtoshi R."/>
            <person name="Moran D.A.P."/>
            <person name="Shinohara A."/>
            <person name="Yoshida Y."/>
            <person name="Fujiwara M."/>
            <person name="Mori M."/>
            <person name="Tomita M."/>
            <person name="Arakawa K."/>
        </authorList>
    </citation>
    <scope>NUCLEOTIDE SEQUENCE [LARGE SCALE GENOMIC DNA]</scope>
</reference>